<dbReference type="InterPro" id="IPR040026">
    <property type="entry name" value="FliD"/>
</dbReference>
<dbReference type="GO" id="GO:0007155">
    <property type="term" value="P:cell adhesion"/>
    <property type="evidence" value="ECO:0007669"/>
    <property type="project" value="InterPro"/>
</dbReference>
<dbReference type="GO" id="GO:0009421">
    <property type="term" value="C:bacterial-type flagellum filament cap"/>
    <property type="evidence" value="ECO:0007669"/>
    <property type="project" value="InterPro"/>
</dbReference>
<gene>
    <name evidence="3" type="ORF">CUC53_07010</name>
</gene>
<evidence type="ECO:0000259" key="2">
    <source>
        <dbReference type="Pfam" id="PF07195"/>
    </source>
</evidence>
<keyword evidence="3" id="KW-0969">Cilium</keyword>
<feature type="domain" description="Flagellar hook-associated protein 2 C-terminal" evidence="2">
    <location>
        <begin position="4"/>
        <end position="118"/>
    </location>
</feature>
<evidence type="ECO:0000313" key="4">
    <source>
        <dbReference type="Proteomes" id="UP000235861"/>
    </source>
</evidence>
<dbReference type="EMBL" id="PGGC01000060">
    <property type="protein sequence ID" value="PJG59554.1"/>
    <property type="molecule type" value="Genomic_DNA"/>
</dbReference>
<organism evidence="3 4">
    <name type="scientific">Aeromonas cavernicola</name>
    <dbReference type="NCBI Taxonomy" id="1006623"/>
    <lineage>
        <taxon>Bacteria</taxon>
        <taxon>Pseudomonadati</taxon>
        <taxon>Pseudomonadota</taxon>
        <taxon>Gammaproteobacteria</taxon>
        <taxon>Aeromonadales</taxon>
        <taxon>Aeromonadaceae</taxon>
        <taxon>Aeromonas</taxon>
    </lineage>
</organism>
<dbReference type="RefSeq" id="WP_157798213.1">
    <property type="nucleotide sequence ID" value="NZ_PGGC01000060.1"/>
</dbReference>
<dbReference type="Proteomes" id="UP000235861">
    <property type="component" value="Unassembled WGS sequence"/>
</dbReference>
<dbReference type="Pfam" id="PF07195">
    <property type="entry name" value="FliD_C"/>
    <property type="match status" value="1"/>
</dbReference>
<name>A0A2H9U6E5_9GAMM</name>
<dbReference type="AlphaFoldDB" id="A0A2H9U6E5"/>
<reference evidence="3 4" key="1">
    <citation type="submission" date="2017-11" db="EMBL/GenBank/DDBJ databases">
        <title>Draft genome sequence of environmental isolate Aeromonas cavernicola sp. nov. MDC 2508.</title>
        <authorList>
            <person name="Colston S.M."/>
            <person name="Navarro A."/>
            <person name="Martinez-Murcia A.J."/>
            <person name="Graf J."/>
        </authorList>
    </citation>
    <scope>NUCLEOTIDE SEQUENCE [LARGE SCALE GENOMIC DNA]</scope>
    <source>
        <strain evidence="3 4">MDC 2508</strain>
    </source>
</reference>
<accession>A0A2H9U6E5</accession>
<evidence type="ECO:0000256" key="1">
    <source>
        <dbReference type="SAM" id="Coils"/>
    </source>
</evidence>
<dbReference type="OrthoDB" id="9810816at2"/>
<dbReference type="GO" id="GO:0071973">
    <property type="term" value="P:bacterial-type flagellum-dependent cell motility"/>
    <property type="evidence" value="ECO:0007669"/>
    <property type="project" value="TreeGrafter"/>
</dbReference>
<dbReference type="InterPro" id="IPR010809">
    <property type="entry name" value="FliD_C"/>
</dbReference>
<feature type="coiled-coil region" evidence="1">
    <location>
        <begin position="74"/>
        <end position="101"/>
    </location>
</feature>
<keyword evidence="3" id="KW-0282">Flagellum</keyword>
<dbReference type="PANTHER" id="PTHR30288:SF0">
    <property type="entry name" value="FLAGELLAR HOOK-ASSOCIATED PROTEIN 2"/>
    <property type="match status" value="1"/>
</dbReference>
<keyword evidence="1" id="KW-0175">Coiled coil</keyword>
<evidence type="ECO:0000313" key="3">
    <source>
        <dbReference type="EMBL" id="PJG59554.1"/>
    </source>
</evidence>
<keyword evidence="3" id="KW-0966">Cell projection</keyword>
<keyword evidence="4" id="KW-1185">Reference proteome</keyword>
<feature type="non-terminal residue" evidence="3">
    <location>
        <position position="1"/>
    </location>
</feature>
<comment type="caution">
    <text evidence="3">The sequence shown here is derived from an EMBL/GenBank/DDBJ whole genome shotgun (WGS) entry which is preliminary data.</text>
</comment>
<protein>
    <submittedName>
        <fullName evidence="3">Flagellar hook protein FliD</fullName>
    </submittedName>
</protein>
<sequence>PSKSSSTYSTVFEIGIKMDNKGRLSIDEEKFDEALDKNFDQVSALFGGENGVASTLNQGLKEYTKSGGLLAQRTDELNSDLRALNQKQATANDQLVKYEASLRAQYGNLDALLVKMNNSASALQALQVNYKNG</sequence>
<proteinExistence type="predicted"/>
<dbReference type="PANTHER" id="PTHR30288">
    <property type="entry name" value="FLAGELLAR CAP/ASSEMBLY PROTEIN FLID"/>
    <property type="match status" value="1"/>
</dbReference>